<dbReference type="Proteomes" id="UP000005737">
    <property type="component" value="Unassembled WGS sequence"/>
</dbReference>
<dbReference type="InterPro" id="IPR000182">
    <property type="entry name" value="GNAT_dom"/>
</dbReference>
<dbReference type="SUPFAM" id="SSF55729">
    <property type="entry name" value="Acyl-CoA N-acyltransferases (Nat)"/>
    <property type="match status" value="1"/>
</dbReference>
<dbReference type="RefSeq" id="WP_002769073.1">
    <property type="nucleotide sequence ID" value="NZ_JH597773.1"/>
</dbReference>
<evidence type="ECO:0000259" key="1">
    <source>
        <dbReference type="PROSITE" id="PS51186"/>
    </source>
</evidence>
<protein>
    <recommendedName>
        <fullName evidence="1">N-acetyltransferase domain-containing protein</fullName>
    </recommendedName>
</protein>
<evidence type="ECO:0000313" key="3">
    <source>
        <dbReference type="Proteomes" id="UP000005737"/>
    </source>
</evidence>
<gene>
    <name evidence="2" type="ORF">Lepil_0201</name>
</gene>
<dbReference type="GO" id="GO:0016747">
    <property type="term" value="F:acyltransferase activity, transferring groups other than amino-acyl groups"/>
    <property type="evidence" value="ECO:0007669"/>
    <property type="project" value="InterPro"/>
</dbReference>
<dbReference type="InterPro" id="IPR016181">
    <property type="entry name" value="Acyl_CoA_acyltransferase"/>
</dbReference>
<accession>H2CIZ3</accession>
<dbReference type="Pfam" id="PF00583">
    <property type="entry name" value="Acetyltransf_1"/>
    <property type="match status" value="1"/>
</dbReference>
<name>H2CIZ3_9LEPT</name>
<dbReference type="AlphaFoldDB" id="H2CIZ3"/>
<dbReference type="PROSITE" id="PS51186">
    <property type="entry name" value="GNAT"/>
    <property type="match status" value="1"/>
</dbReference>
<feature type="domain" description="N-acetyltransferase" evidence="1">
    <location>
        <begin position="152"/>
        <end position="305"/>
    </location>
</feature>
<dbReference type="STRING" id="183.GCA_002009735_00723"/>
<evidence type="ECO:0000313" key="2">
    <source>
        <dbReference type="EMBL" id="EHQ04910.1"/>
    </source>
</evidence>
<dbReference type="Gene3D" id="3.40.630.30">
    <property type="match status" value="1"/>
</dbReference>
<reference evidence="2 3" key="1">
    <citation type="submission" date="2011-10" db="EMBL/GenBank/DDBJ databases">
        <title>The Improved High-Quality Draft genome of Leptonema illini DSM 21528.</title>
        <authorList>
            <consortium name="US DOE Joint Genome Institute (JGI-PGF)"/>
            <person name="Lucas S."/>
            <person name="Copeland A."/>
            <person name="Lapidus A."/>
            <person name="Glavina del Rio T."/>
            <person name="Dalin E."/>
            <person name="Tice H."/>
            <person name="Bruce D."/>
            <person name="Goodwin L."/>
            <person name="Pitluck S."/>
            <person name="Peters L."/>
            <person name="Mikhailova N."/>
            <person name="Held B."/>
            <person name="Kyrpides N."/>
            <person name="Mavromatis K."/>
            <person name="Ivanova N."/>
            <person name="Markowitz V."/>
            <person name="Cheng J.-F."/>
            <person name="Hugenholtz P."/>
            <person name="Woyke T."/>
            <person name="Wu D."/>
            <person name="Gronow S."/>
            <person name="Wellnitz S."/>
            <person name="Brambilla E.-M."/>
            <person name="Klenk H.-P."/>
            <person name="Eisen J.A."/>
        </authorList>
    </citation>
    <scope>NUCLEOTIDE SEQUENCE [LARGE SCALE GENOMIC DNA]</scope>
    <source>
        <strain evidence="2 3">DSM 21528</strain>
    </source>
</reference>
<proteinExistence type="predicted"/>
<dbReference type="EMBL" id="JH597773">
    <property type="protein sequence ID" value="EHQ04910.1"/>
    <property type="molecule type" value="Genomic_DNA"/>
</dbReference>
<keyword evidence="3" id="KW-1185">Reference proteome</keyword>
<dbReference type="HOGENOM" id="CLU_039297_1_0_12"/>
<organism evidence="2 3">
    <name type="scientific">Leptonema illini DSM 21528</name>
    <dbReference type="NCBI Taxonomy" id="929563"/>
    <lineage>
        <taxon>Bacteria</taxon>
        <taxon>Pseudomonadati</taxon>
        <taxon>Spirochaetota</taxon>
        <taxon>Spirochaetia</taxon>
        <taxon>Leptospirales</taxon>
        <taxon>Leptospiraceae</taxon>
        <taxon>Leptonema</taxon>
    </lineage>
</organism>
<sequence length="490" mass="56639">MRFLLDTNILIPLEDSKRPLEPSLANFVRLATSYGHQLVYHPASKDDINQDKDLERRKQTLDRLQQYTPLEKLPPCPWNVGSTNRNDVADNEILYALEINAIHGLVTEDQGIHSKAKSKGLAQHVYTIQTAEDLLRRLHERESVHLPNINDTPLYSLTPLLDSPFFDSLREGYPEFDTWFRSKAQEGREAWVNWEQDGIIGGICIYTLQSDERITEDRTLTGQALKISTFKVADSNRGKKIGELFLKAAFRYASQNRIESIFIHGDISRHHFLFEMLEDFGFYRVGYHPGSGERDAVYLKEHPIEPPVTADLTDFEYSRRYFPHFRSDEHILKFVVPIQPDFHRILFPDYESPVDRQPSLFASQNSAGNAIKLAYLCHAQTKDMPPGSVVLFYRSGDERAITSLGIVESYETSIDADEIAAKVKRRTVYTMQEIKRIAEKPTRVMLFRLIKHFKDPRQQQWLIDSKILRGPPQSITLIDHEKFTRINAHE</sequence>